<feature type="active site" description="Tele-phosphohistidine intermediate" evidence="5">
    <location>
        <position position="75"/>
    </location>
</feature>
<gene>
    <name evidence="8" type="ORF">BG55_02200</name>
</gene>
<dbReference type="STRING" id="69222.BG55_02200"/>
<evidence type="ECO:0000313" key="8">
    <source>
        <dbReference type="EMBL" id="EXU77144.1"/>
    </source>
</evidence>
<proteinExistence type="predicted"/>
<comment type="cofactor">
    <cofactor evidence="6">
        <name>Mg(2+)</name>
        <dbReference type="ChEBI" id="CHEBI:18420"/>
    </cofactor>
    <text evidence="6">Binds 1 Mg(2+) ion per trimer.</text>
</comment>
<sequence length="107" mass="12088">MDIEQVCFELICHVGEARSSFIDAIQQAKKGDFEQAATLMNSGLESFNLGHQVHAKLIQAEMEGMRDHLSLILIHAEDQMMSAENFKLLSGEFIDLYQRLAVMTDSR</sequence>
<evidence type="ECO:0000256" key="7">
    <source>
        <dbReference type="PROSITE-ProRule" id="PRU00418"/>
    </source>
</evidence>
<feature type="binding site" evidence="6">
    <location>
        <position position="78"/>
    </location>
    <ligand>
        <name>Mg(2+)</name>
        <dbReference type="ChEBI" id="CHEBI:18420"/>
        <note>ligand shared between all trimeric partners</note>
    </ligand>
</feature>
<keyword evidence="6" id="KW-0479">Metal-binding</keyword>
<evidence type="ECO:0000256" key="1">
    <source>
        <dbReference type="ARBA" id="ARBA00022448"/>
    </source>
</evidence>
<keyword evidence="9" id="KW-1185">Reference proteome</keyword>
<evidence type="ECO:0000256" key="4">
    <source>
        <dbReference type="ARBA" id="ARBA00022683"/>
    </source>
</evidence>
<dbReference type="Pfam" id="PF02255">
    <property type="entry name" value="PTS_IIA"/>
    <property type="match status" value="1"/>
</dbReference>
<dbReference type="RefSeq" id="WP_034933875.1">
    <property type="nucleotide sequence ID" value="NZ_JFHN01000018.1"/>
</dbReference>
<dbReference type="GO" id="GO:0046872">
    <property type="term" value="F:metal ion binding"/>
    <property type="evidence" value="ECO:0007669"/>
    <property type="project" value="UniProtKB-KW"/>
</dbReference>
<keyword evidence="6" id="KW-0460">Magnesium</keyword>
<keyword evidence="3" id="KW-0808">Transferase</keyword>
<reference evidence="8 9" key="1">
    <citation type="submission" date="2014-02" db="EMBL/GenBank/DDBJ databases">
        <title>Draft genome of Erwinia mallotivora strain BT-MARDI, a papaya dieback pathogen.</title>
        <authorList>
            <person name="Redzuan R."/>
            <person name="Abu Bakar N."/>
            <person name="Badrun R."/>
            <person name="Mohd Raih M.F."/>
            <person name="Rozano L."/>
            <person name="Mat Amin N."/>
        </authorList>
    </citation>
    <scope>NUCLEOTIDE SEQUENCE [LARGE SCALE GENOMIC DNA]</scope>
    <source>
        <strain evidence="8 9">BT-MARDI</strain>
    </source>
</reference>
<dbReference type="PANTHER" id="PTHR34382">
    <property type="entry name" value="PTS SYSTEM N,N'-DIACETYLCHITOBIOSE-SPECIFIC EIIA COMPONENT"/>
    <property type="match status" value="1"/>
</dbReference>
<dbReference type="PROSITE" id="PS51095">
    <property type="entry name" value="PTS_EIIA_TYPE_3"/>
    <property type="match status" value="1"/>
</dbReference>
<dbReference type="GO" id="GO:0009401">
    <property type="term" value="P:phosphoenolpyruvate-dependent sugar phosphotransferase system"/>
    <property type="evidence" value="ECO:0007669"/>
    <property type="project" value="UniProtKB-KW"/>
</dbReference>
<dbReference type="Proteomes" id="UP000019918">
    <property type="component" value="Unassembled WGS sequence"/>
</dbReference>
<dbReference type="PANTHER" id="PTHR34382:SF10">
    <property type="entry name" value="PTS SYSTEM OLIGO-BETA-MANNOSIDE-SPECIFIC EIIA COMPONENT"/>
    <property type="match status" value="1"/>
</dbReference>
<dbReference type="OrthoDB" id="350602at2"/>
<protein>
    <submittedName>
        <fullName evidence="8">PTS cellobiose transporter subunit IIA</fullName>
    </submittedName>
</protein>
<dbReference type="InterPro" id="IPR036542">
    <property type="entry name" value="PTS_IIA_lac/cel_sf"/>
</dbReference>
<dbReference type="AlphaFoldDB" id="A0A014MGB1"/>
<keyword evidence="1" id="KW-0813">Transport</keyword>
<feature type="modified residue" description="Phosphohistidine; by HPr" evidence="7">
    <location>
        <position position="75"/>
    </location>
</feature>
<keyword evidence="4" id="KW-0598">Phosphotransferase system</keyword>
<dbReference type="PATRIC" id="fig|69222.5.peg.472"/>
<accession>A0A014MGB1</accession>
<organism evidence="8 9">
    <name type="scientific">Erwinia mallotivora</name>
    <dbReference type="NCBI Taxonomy" id="69222"/>
    <lineage>
        <taxon>Bacteria</taxon>
        <taxon>Pseudomonadati</taxon>
        <taxon>Pseudomonadota</taxon>
        <taxon>Gammaproteobacteria</taxon>
        <taxon>Enterobacterales</taxon>
        <taxon>Erwiniaceae</taxon>
        <taxon>Erwinia</taxon>
    </lineage>
</organism>
<dbReference type="Gene3D" id="1.20.58.80">
    <property type="entry name" value="Phosphotransferase system, lactose/cellobiose-type IIA subunit"/>
    <property type="match status" value="1"/>
</dbReference>
<dbReference type="InterPro" id="IPR003188">
    <property type="entry name" value="PTS_IIA_lac/cel"/>
</dbReference>
<keyword evidence="2" id="KW-0762">Sugar transport</keyword>
<evidence type="ECO:0000256" key="3">
    <source>
        <dbReference type="ARBA" id="ARBA00022679"/>
    </source>
</evidence>
<evidence type="ECO:0000256" key="2">
    <source>
        <dbReference type="ARBA" id="ARBA00022597"/>
    </source>
</evidence>
<dbReference type="GO" id="GO:0016740">
    <property type="term" value="F:transferase activity"/>
    <property type="evidence" value="ECO:0007669"/>
    <property type="project" value="UniProtKB-KW"/>
</dbReference>
<dbReference type="PIRSF" id="PIRSF000699">
    <property type="entry name" value="PTS_IILac_III"/>
    <property type="match status" value="1"/>
</dbReference>
<evidence type="ECO:0000256" key="6">
    <source>
        <dbReference type="PIRSR" id="PIRSR000699-2"/>
    </source>
</evidence>
<dbReference type="EMBL" id="JFHN01000018">
    <property type="protein sequence ID" value="EXU77144.1"/>
    <property type="molecule type" value="Genomic_DNA"/>
</dbReference>
<dbReference type="SUPFAM" id="SSF46973">
    <property type="entry name" value="Enzyme IIa from lactose specific PTS, IIa-lac"/>
    <property type="match status" value="1"/>
</dbReference>
<comment type="caution">
    <text evidence="8">The sequence shown here is derived from an EMBL/GenBank/DDBJ whole genome shotgun (WGS) entry which is preliminary data.</text>
</comment>
<evidence type="ECO:0000256" key="5">
    <source>
        <dbReference type="PIRSR" id="PIRSR000699-1"/>
    </source>
</evidence>
<evidence type="ECO:0000313" key="9">
    <source>
        <dbReference type="Proteomes" id="UP000019918"/>
    </source>
</evidence>
<name>A0A014MGB1_9GAMM</name>